<reference evidence="2" key="1">
    <citation type="journal article" date="2019" name="Int. J. Syst. Evol. Microbiol.">
        <title>The Global Catalogue of Microorganisms (GCM) 10K type strain sequencing project: providing services to taxonomists for standard genome sequencing and annotation.</title>
        <authorList>
            <consortium name="The Broad Institute Genomics Platform"/>
            <consortium name="The Broad Institute Genome Sequencing Center for Infectious Disease"/>
            <person name="Wu L."/>
            <person name="Ma J."/>
        </authorList>
    </citation>
    <scope>NUCLEOTIDE SEQUENCE [LARGE SCALE GENOMIC DNA]</scope>
    <source>
        <strain evidence="2">CCUG 62952</strain>
    </source>
</reference>
<keyword evidence="2" id="KW-1185">Reference proteome</keyword>
<dbReference type="RefSeq" id="WP_386407298.1">
    <property type="nucleotide sequence ID" value="NZ_JBHTJH010000005.1"/>
</dbReference>
<dbReference type="EMBL" id="JBHTJH010000005">
    <property type="protein sequence ID" value="MFD0862395.1"/>
    <property type="molecule type" value="Genomic_DNA"/>
</dbReference>
<sequence length="395" mass="45913">MKKALLFLSVIFVAACSSVKKTQEALNTGNYDQAIAIAIKNLKSNKTKKNRQPYVLMLEEAFVKAADRDLKEIEFLKKDGHPANLESIYETYLRLENRQELIKPLLPLPVLDRGRNATFRFNNYTDEIIASKDDLSDYLYKNAKGLLTNATNKLDYRAAYDDLSYLDRINPGFKNVRQLMDEASFKGTDFVLVNMKNQTQMVIPQRLEEDLLNFDTYGLDDKWTVYHGNKLKQIKYDFGMEIALRDINITPEQIREKQVIKEKQVKDGWKYLHDDDGNIVKDSLGNNIKVDNFKTVRCELYQFTQFKATQVTGMVKFKDLRTKQQLESFPINSEFVFEHVYADYDGDKRALDDHFLGLIGLRAVPFPSNEQMVFDTGEDLKEKIKFIITRNKLRN</sequence>
<protein>
    <recommendedName>
        <fullName evidence="3">Lipoprotein</fullName>
    </recommendedName>
</protein>
<accession>A0ABW3CZY8</accession>
<dbReference type="PROSITE" id="PS51257">
    <property type="entry name" value="PROKAR_LIPOPROTEIN"/>
    <property type="match status" value="1"/>
</dbReference>
<dbReference type="Proteomes" id="UP001596978">
    <property type="component" value="Unassembled WGS sequence"/>
</dbReference>
<evidence type="ECO:0000313" key="2">
    <source>
        <dbReference type="Proteomes" id="UP001596978"/>
    </source>
</evidence>
<name>A0ABW3CZY8_9FLAO</name>
<evidence type="ECO:0008006" key="3">
    <source>
        <dbReference type="Google" id="ProtNLM"/>
    </source>
</evidence>
<organism evidence="1 2">
    <name type="scientific">Sungkyunkwania multivorans</name>
    <dbReference type="NCBI Taxonomy" id="1173618"/>
    <lineage>
        <taxon>Bacteria</taxon>
        <taxon>Pseudomonadati</taxon>
        <taxon>Bacteroidota</taxon>
        <taxon>Flavobacteriia</taxon>
        <taxon>Flavobacteriales</taxon>
        <taxon>Flavobacteriaceae</taxon>
        <taxon>Sungkyunkwania</taxon>
    </lineage>
</organism>
<proteinExistence type="predicted"/>
<gene>
    <name evidence="1" type="ORF">ACFQ1M_09240</name>
</gene>
<evidence type="ECO:0000313" key="1">
    <source>
        <dbReference type="EMBL" id="MFD0862395.1"/>
    </source>
</evidence>
<comment type="caution">
    <text evidence="1">The sequence shown here is derived from an EMBL/GenBank/DDBJ whole genome shotgun (WGS) entry which is preliminary data.</text>
</comment>